<dbReference type="Pfam" id="PF00829">
    <property type="entry name" value="Ribosomal_L21p"/>
    <property type="match status" value="1"/>
</dbReference>
<keyword evidence="9" id="KW-1185">Reference proteome</keyword>
<dbReference type="Proteomes" id="UP001168167">
    <property type="component" value="Unassembled WGS sequence"/>
</dbReference>
<comment type="caution">
    <text evidence="8">The sequence shown here is derived from an EMBL/GenBank/DDBJ whole genome shotgun (WGS) entry which is preliminary data.</text>
</comment>
<evidence type="ECO:0000256" key="7">
    <source>
        <dbReference type="RuleBase" id="RU000562"/>
    </source>
</evidence>
<reference evidence="8" key="2">
    <citation type="journal article" date="2023" name="Microbiome">
        <title>Synthase-selected sorting approach identifies a beta-lactone synthase in a nudibranch symbiotic bacterium.</title>
        <authorList>
            <person name="Dzunkova M."/>
            <person name="La Clair J.J."/>
            <person name="Tyml T."/>
            <person name="Doud D."/>
            <person name="Schulz F."/>
            <person name="Piquer-Esteban S."/>
            <person name="Porcel Sanchis D."/>
            <person name="Osborn A."/>
            <person name="Robinson D."/>
            <person name="Louie K.B."/>
            <person name="Bowen B.P."/>
            <person name="Bowers R.M."/>
            <person name="Lee J."/>
            <person name="Arnau V."/>
            <person name="Diaz-Villanueva W."/>
            <person name="Stepanauskas R."/>
            <person name="Gosliner T."/>
            <person name="Date S.V."/>
            <person name="Northen T.R."/>
            <person name="Cheng J.F."/>
            <person name="Burkart M.D."/>
            <person name="Woyke T."/>
        </authorList>
    </citation>
    <scope>NUCLEOTIDE SEQUENCE</scope>
    <source>
        <strain evidence="8">Df01</strain>
    </source>
</reference>
<evidence type="ECO:0000256" key="4">
    <source>
        <dbReference type="ARBA" id="ARBA00022980"/>
    </source>
</evidence>
<dbReference type="GO" id="GO:0005840">
    <property type="term" value="C:ribosome"/>
    <property type="evidence" value="ECO:0007669"/>
    <property type="project" value="UniProtKB-KW"/>
</dbReference>
<evidence type="ECO:0000256" key="2">
    <source>
        <dbReference type="ARBA" id="ARBA00022730"/>
    </source>
</evidence>
<gene>
    <name evidence="6 8" type="primary">rplU</name>
    <name evidence="8" type="ORF">NQX30_05060</name>
</gene>
<protein>
    <recommendedName>
        <fullName evidence="6">Large ribosomal subunit protein bL21</fullName>
    </recommendedName>
</protein>
<dbReference type="InterPro" id="IPR028909">
    <property type="entry name" value="bL21-like"/>
</dbReference>
<keyword evidence="4 6" id="KW-0689">Ribosomal protein</keyword>
<dbReference type="SUPFAM" id="SSF141091">
    <property type="entry name" value="L21p-like"/>
    <property type="match status" value="1"/>
</dbReference>
<sequence>MTEHTTATFKTGGKQYRVKAGDTIIVESLSAVAGEAKAFDSVLLIEKNDGATVGSPFVSSASVQATVVEQFRGDKIRIFKMRRRKKSRRTQGHRQALTKLRIDSINI</sequence>
<keyword evidence="2 6" id="KW-0699">rRNA-binding</keyword>
<name>A0ABT7QM89_9GAMM</name>
<dbReference type="PANTHER" id="PTHR21349:SF0">
    <property type="entry name" value="LARGE RIBOSOMAL SUBUNIT PROTEIN BL21M"/>
    <property type="match status" value="1"/>
</dbReference>
<comment type="function">
    <text evidence="6 7">This protein binds to 23S rRNA in the presence of protein L20.</text>
</comment>
<comment type="subunit">
    <text evidence="6">Part of the 50S ribosomal subunit. Contacts protein L20.</text>
</comment>
<evidence type="ECO:0000256" key="3">
    <source>
        <dbReference type="ARBA" id="ARBA00022884"/>
    </source>
</evidence>
<proteinExistence type="inferred from homology"/>
<organism evidence="8 9">
    <name type="scientific">Candidatus Doriopsillibacter californiensis</name>
    <dbReference type="NCBI Taxonomy" id="2970740"/>
    <lineage>
        <taxon>Bacteria</taxon>
        <taxon>Pseudomonadati</taxon>
        <taxon>Pseudomonadota</taxon>
        <taxon>Gammaproteobacteria</taxon>
        <taxon>Candidatus Tethybacterales</taxon>
        <taxon>Candidatus Persebacteraceae</taxon>
        <taxon>Candidatus Doriopsillibacter</taxon>
    </lineage>
</organism>
<comment type="similarity">
    <text evidence="1 6 7">Belongs to the bacterial ribosomal protein bL21 family.</text>
</comment>
<accession>A0ABT7QM89</accession>
<dbReference type="NCBIfam" id="TIGR00061">
    <property type="entry name" value="L21"/>
    <property type="match status" value="1"/>
</dbReference>
<dbReference type="EMBL" id="JANQAO010000003">
    <property type="protein sequence ID" value="MDM5147736.1"/>
    <property type="molecule type" value="Genomic_DNA"/>
</dbReference>
<dbReference type="InterPro" id="IPR018258">
    <property type="entry name" value="Ribosomal_bL21_CS"/>
</dbReference>
<keyword evidence="5 6" id="KW-0687">Ribonucleoprotein</keyword>
<evidence type="ECO:0000256" key="6">
    <source>
        <dbReference type="HAMAP-Rule" id="MF_01363"/>
    </source>
</evidence>
<evidence type="ECO:0000256" key="1">
    <source>
        <dbReference type="ARBA" id="ARBA00008563"/>
    </source>
</evidence>
<dbReference type="PANTHER" id="PTHR21349">
    <property type="entry name" value="50S RIBOSOMAL PROTEIN L21"/>
    <property type="match status" value="1"/>
</dbReference>
<evidence type="ECO:0000313" key="9">
    <source>
        <dbReference type="Proteomes" id="UP001168167"/>
    </source>
</evidence>
<dbReference type="InterPro" id="IPR036164">
    <property type="entry name" value="bL21-like_sf"/>
</dbReference>
<dbReference type="HAMAP" id="MF_01363">
    <property type="entry name" value="Ribosomal_bL21"/>
    <property type="match status" value="1"/>
</dbReference>
<reference evidence="8" key="1">
    <citation type="submission" date="2022-08" db="EMBL/GenBank/DDBJ databases">
        <authorList>
            <person name="Dzunkova M."/>
            <person name="La Clair J."/>
            <person name="Tyml T."/>
            <person name="Doud D."/>
            <person name="Schulz F."/>
            <person name="Piquer S."/>
            <person name="Porcel Sanchis D."/>
            <person name="Osborn A."/>
            <person name="Robinson D."/>
            <person name="Louie K.B."/>
            <person name="Bowen B.P."/>
            <person name="Bowers R."/>
            <person name="Lee J."/>
            <person name="Arnau Llombart V."/>
            <person name="Diaz Villanueva W."/>
            <person name="Gosliner T."/>
            <person name="Northen T."/>
            <person name="Cheng J.-F."/>
            <person name="Burkart M.D."/>
            <person name="Woyke T."/>
        </authorList>
    </citation>
    <scope>NUCLEOTIDE SEQUENCE</scope>
    <source>
        <strain evidence="8">Df01</strain>
    </source>
</reference>
<keyword evidence="3 6" id="KW-0694">RNA-binding</keyword>
<evidence type="ECO:0000256" key="5">
    <source>
        <dbReference type="ARBA" id="ARBA00023274"/>
    </source>
</evidence>
<evidence type="ECO:0000313" key="8">
    <source>
        <dbReference type="EMBL" id="MDM5147736.1"/>
    </source>
</evidence>
<dbReference type="PROSITE" id="PS01169">
    <property type="entry name" value="RIBOSOMAL_L21"/>
    <property type="match status" value="1"/>
</dbReference>
<dbReference type="InterPro" id="IPR001787">
    <property type="entry name" value="Ribosomal_bL21"/>
</dbReference>